<dbReference type="EMBL" id="PVTP01000004">
    <property type="protein sequence ID" value="PRY78269.1"/>
    <property type="molecule type" value="Genomic_DNA"/>
</dbReference>
<name>A0A2T0W0I7_9RHOB</name>
<protein>
    <submittedName>
        <fullName evidence="2">Uncharacterized protein</fullName>
    </submittedName>
</protein>
<feature type="compositionally biased region" description="Polar residues" evidence="1">
    <location>
        <begin position="1"/>
        <end position="13"/>
    </location>
</feature>
<proteinExistence type="predicted"/>
<dbReference type="Proteomes" id="UP000238007">
    <property type="component" value="Unassembled WGS sequence"/>
</dbReference>
<comment type="caution">
    <text evidence="2">The sequence shown here is derived from an EMBL/GenBank/DDBJ whole genome shotgun (WGS) entry which is preliminary data.</text>
</comment>
<evidence type="ECO:0000313" key="2">
    <source>
        <dbReference type="EMBL" id="PRY78269.1"/>
    </source>
</evidence>
<evidence type="ECO:0000313" key="3">
    <source>
        <dbReference type="Proteomes" id="UP000238007"/>
    </source>
</evidence>
<organism evidence="2 3">
    <name type="scientific">Yoonia maritima</name>
    <dbReference type="NCBI Taxonomy" id="1435347"/>
    <lineage>
        <taxon>Bacteria</taxon>
        <taxon>Pseudomonadati</taxon>
        <taxon>Pseudomonadota</taxon>
        <taxon>Alphaproteobacteria</taxon>
        <taxon>Rhodobacterales</taxon>
        <taxon>Paracoccaceae</taxon>
        <taxon>Yoonia</taxon>
    </lineage>
</organism>
<keyword evidence="3" id="KW-1185">Reference proteome</keyword>
<accession>A0A2T0W0I7</accession>
<feature type="region of interest" description="Disordered" evidence="1">
    <location>
        <begin position="1"/>
        <end position="20"/>
    </location>
</feature>
<gene>
    <name evidence="2" type="ORF">CLV80_104237</name>
</gene>
<evidence type="ECO:0000256" key="1">
    <source>
        <dbReference type="SAM" id="MobiDB-lite"/>
    </source>
</evidence>
<dbReference type="AlphaFoldDB" id="A0A2T0W0I7"/>
<reference evidence="2 3" key="1">
    <citation type="submission" date="2018-03" db="EMBL/GenBank/DDBJ databases">
        <title>Genomic Encyclopedia of Archaeal and Bacterial Type Strains, Phase II (KMG-II): from individual species to whole genera.</title>
        <authorList>
            <person name="Goeker M."/>
        </authorList>
    </citation>
    <scope>NUCLEOTIDE SEQUENCE [LARGE SCALE GENOMIC DNA]</scope>
    <source>
        <strain evidence="2 3">DSM 101533</strain>
    </source>
</reference>
<sequence length="53" mass="6009">MSEHMNTQPNTDTAPRDTFSPIRMDLVDRLTRTCDRLANGQAHIERAKLKIAA</sequence>